<keyword evidence="1" id="KW-0547">Nucleotide-binding</keyword>
<comment type="caution">
    <text evidence="1">The sequence shown here is derived from an EMBL/GenBank/DDBJ whole genome shotgun (WGS) entry which is preliminary data.</text>
</comment>
<reference evidence="1 2" key="1">
    <citation type="journal article" date="2017" name="Front. Microbiol.">
        <title>New Insights into the Diversity of the Genus Faecalibacterium.</title>
        <authorList>
            <person name="Benevides L."/>
            <person name="Burman S."/>
            <person name="Martin R."/>
            <person name="Robert V."/>
            <person name="Thomas M."/>
            <person name="Miquel S."/>
            <person name="Chain F."/>
            <person name="Sokol H."/>
            <person name="Bermudez-Humaran L.G."/>
            <person name="Morrison M."/>
            <person name="Langella P."/>
            <person name="Azevedo V.A."/>
            <person name="Chatel J.M."/>
            <person name="Soares S."/>
        </authorList>
    </citation>
    <scope>NUCLEOTIDE SEQUENCE [LARGE SCALE GENOMIC DNA]</scope>
    <source>
        <strain evidence="2">CNCM I-4541</strain>
    </source>
</reference>
<accession>A0ACC9D3C4</accession>
<keyword evidence="1" id="KW-0067">ATP-binding</keyword>
<name>A0ACC9D3C4_9FIRM</name>
<keyword evidence="1" id="KW-0347">Helicase</keyword>
<sequence length="1110" mass="126359">MFEVRNDWAHPTPEEVTLTMTKTDLSRYIDFMERFGGDRVEINEAKEFRASVEMPNYGNPIRIQEPSPCPADRPAAAVAKPAPAAKVLANPFELGVIVKKKSDPSQIGPIVGIQGSGENTEYQVWIGNSRETLYADQILLADASPERCNVTIDELKILLTAQQLCSPTNDQLYSLNAARVDFVPYQFRPALKMIHAERPRILVADSVGVGKTIEAGLILRELQARNDDFESVLIICPKPLVAEHKWRSEMKRFDENFTELDGALLREAINECDKDGEWPVALRKTILPYSLMTKELLTGKGRQKGLLDLEEPVHFDLVIIDEAHHIRHSNTGAYRVAHYFTDNADAVVMLTATPVQTDDDDLYTLLNTLRPDVILDKKTFKEMQEPNAEINAAARLIRHQAENWRSEAAEHLACAAQTSWGHSVIEDNPTYKNVMATLKSAQPIDRATRVGLLQDVEGLHSFADMINRTRRQDIQNDFCVRRPQSVSVHFTPEQKELYEALMDFESHALSYLHNNVPLEFMMSTLMRQASSCIFGLAPLLKGMVTRRLGDILSDYCDEEGALTVNELENLSMGSLEAEFRAMANHVIELSENLPQTDEKLERLLEVIETKSHQQNNKIILFSSFRHTLRYIEQHLAEKGYRVAQVNGSVKDEERLALRQRFELPVDNANALDILLFTEVGCEGLDYQFCDFMINYDLPWNPMAIEQRIGRIDRRGQKSDTVIICNLVTEDTIDAKIYHRCLERIGVFESSIGECAGILGDMTQKINEAVFDSSLTQQEKEEKIEKIADNEVSRANEMKRLEDESKQLFGIDISGYVLDRKVMDAENPWIGERYIQALVTEYLYRILGEKKNYIQGEGAHKVLTLSGENRATLKTKLRNSRMKKSAMYNQWMDYLKGSDTRISVTFNQEEAARDRNAIFFTAVHPLVKMAAAELHKKQEVYIKLIVDASDYPVPCGDYPFLIVERTIVGMRKEVRIVPISEINLSASDFCDLLEAADYKEIPDDCTDKQWEKLSQLKREQQQQALAQLTIDVKEKCDYRRAAVLKSYQFRKEDLLARIEAVDDESIKRMYTSQLNSLETEKNSSLNDLENIQNCAAVEENVIVRGIITVCD</sequence>
<gene>
    <name evidence="1" type="ORF">CGS49_00550</name>
</gene>
<dbReference type="Proteomes" id="UP000220959">
    <property type="component" value="Unassembled WGS sequence"/>
</dbReference>
<keyword evidence="2" id="KW-1185">Reference proteome</keyword>
<organism evidence="1 2">
    <name type="scientific">Faecalibacterium langellae</name>
    <dbReference type="NCBI Taxonomy" id="3435293"/>
    <lineage>
        <taxon>Bacteria</taxon>
        <taxon>Bacillati</taxon>
        <taxon>Bacillota</taxon>
        <taxon>Clostridia</taxon>
        <taxon>Eubacteriales</taxon>
        <taxon>Oscillospiraceae</taxon>
        <taxon>Faecalibacterium</taxon>
    </lineage>
</organism>
<evidence type="ECO:0000313" key="2">
    <source>
        <dbReference type="Proteomes" id="UP000220959"/>
    </source>
</evidence>
<keyword evidence="1" id="KW-0378">Hydrolase</keyword>
<protein>
    <submittedName>
        <fullName evidence="1">Helicase</fullName>
    </submittedName>
</protein>
<dbReference type="EMBL" id="NMTR01000001">
    <property type="protein sequence ID" value="PDX62536.1"/>
    <property type="molecule type" value="Genomic_DNA"/>
</dbReference>
<proteinExistence type="predicted"/>
<evidence type="ECO:0000313" key="1">
    <source>
        <dbReference type="EMBL" id="PDX62536.1"/>
    </source>
</evidence>